<dbReference type="InterPro" id="IPR015068">
    <property type="entry name" value="DUF1877"/>
</dbReference>
<reference evidence="1 2" key="1">
    <citation type="journal article" date="2020" name="ISME J.">
        <title>Comparative genomics reveals insights into cyanobacterial evolution and habitat adaptation.</title>
        <authorList>
            <person name="Chen M.Y."/>
            <person name="Teng W.K."/>
            <person name="Zhao L."/>
            <person name="Hu C.X."/>
            <person name="Zhou Y.K."/>
            <person name="Han B.P."/>
            <person name="Song L.R."/>
            <person name="Shu W.S."/>
        </authorList>
    </citation>
    <scope>NUCLEOTIDE SEQUENCE [LARGE SCALE GENOMIC DNA]</scope>
    <source>
        <strain evidence="1 2">FACHB-252</strain>
    </source>
</reference>
<organism evidence="1 2">
    <name type="scientific">Nostoc punctiforme FACHB-252</name>
    <dbReference type="NCBI Taxonomy" id="1357509"/>
    <lineage>
        <taxon>Bacteria</taxon>
        <taxon>Bacillati</taxon>
        <taxon>Cyanobacteriota</taxon>
        <taxon>Cyanophyceae</taxon>
        <taxon>Nostocales</taxon>
        <taxon>Nostocaceae</taxon>
        <taxon>Nostoc</taxon>
    </lineage>
</organism>
<protein>
    <submittedName>
        <fullName evidence="1">DUF1877 family protein</fullName>
    </submittedName>
</protein>
<dbReference type="Gene3D" id="3.40.1760.10">
    <property type="entry name" value="YfbM-like super family"/>
    <property type="match status" value="1"/>
</dbReference>
<proteinExistence type="predicted"/>
<sequence>MNAYLVRVYREDGEKIISSSKTVENVIKQAQNQSDRVLDLDESWYGIHFVMTAEYPIPKDEAQRRGISWNNESLENVILGGSPTPYKTMFGAARYLNPEEVAQMAEKLNNLTVDKFKEWCDPETLIEEQIPPVNWDENSTLCDWLSDYFKKLLELYKSAASVGDGILVYII</sequence>
<gene>
    <name evidence="1" type="ORF">H6G94_01135</name>
</gene>
<evidence type="ECO:0000313" key="1">
    <source>
        <dbReference type="EMBL" id="MBD2609891.1"/>
    </source>
</evidence>
<dbReference type="InterPro" id="IPR035944">
    <property type="entry name" value="YfbM-like_sf"/>
</dbReference>
<accession>A0ABR8H3S2</accession>
<dbReference type="EMBL" id="JACJTC010000001">
    <property type="protein sequence ID" value="MBD2609891.1"/>
    <property type="molecule type" value="Genomic_DNA"/>
</dbReference>
<evidence type="ECO:0000313" key="2">
    <source>
        <dbReference type="Proteomes" id="UP000606396"/>
    </source>
</evidence>
<keyword evidence="2" id="KW-1185">Reference proteome</keyword>
<dbReference type="Proteomes" id="UP000606396">
    <property type="component" value="Unassembled WGS sequence"/>
</dbReference>
<name>A0ABR8H3S2_NOSPU</name>
<dbReference type="Pfam" id="PF08974">
    <property type="entry name" value="DUF1877"/>
    <property type="match status" value="1"/>
</dbReference>
<comment type="caution">
    <text evidence="1">The sequence shown here is derived from an EMBL/GenBank/DDBJ whole genome shotgun (WGS) entry which is preliminary data.</text>
</comment>
<dbReference type="RefSeq" id="WP_190947979.1">
    <property type="nucleotide sequence ID" value="NZ_JACJTC010000001.1"/>
</dbReference>
<dbReference type="SUPFAM" id="SSF111069">
    <property type="entry name" value="Hypothetical protein yfbM"/>
    <property type="match status" value="1"/>
</dbReference>